<dbReference type="SUPFAM" id="SSF101148">
    <property type="entry name" value="Plant invertase/pectin methylesterase inhibitor"/>
    <property type="match status" value="1"/>
</dbReference>
<evidence type="ECO:0000256" key="1">
    <source>
        <dbReference type="ARBA" id="ARBA00022729"/>
    </source>
</evidence>
<dbReference type="InterPro" id="IPR006501">
    <property type="entry name" value="Pectinesterase_inhib_dom"/>
</dbReference>
<keyword evidence="5" id="KW-0378">Hydrolase</keyword>
<feature type="domain" description="Pectinesterase inhibitor" evidence="4">
    <location>
        <begin position="70"/>
        <end position="183"/>
    </location>
</feature>
<keyword evidence="3" id="KW-0472">Membrane</keyword>
<feature type="transmembrane region" description="Helical" evidence="3">
    <location>
        <begin position="33"/>
        <end position="56"/>
    </location>
</feature>
<keyword evidence="3" id="KW-0812">Transmembrane</keyword>
<reference evidence="5" key="2">
    <citation type="submission" date="2020-07" db="EMBL/GenBank/DDBJ databases">
        <authorList>
            <person name="Vera ALvarez R."/>
            <person name="Arias-Moreno D.M."/>
            <person name="Jimenez-Jacinto V."/>
            <person name="Jimenez-Bremont J.F."/>
            <person name="Swaminathan K."/>
            <person name="Moose S.P."/>
            <person name="Guerrero-Gonzalez M.L."/>
            <person name="Marino-Ramirez L."/>
            <person name="Landsman D."/>
            <person name="Rodriguez-Kessler M."/>
            <person name="Delgado-Sanchez P."/>
        </authorList>
    </citation>
    <scope>NUCLEOTIDE SEQUENCE</scope>
    <source>
        <tissue evidence="5">Cladode</tissue>
    </source>
</reference>
<proteinExistence type="predicted"/>
<dbReference type="InterPro" id="IPR035513">
    <property type="entry name" value="Invertase/methylesterase_inhib"/>
</dbReference>
<dbReference type="GO" id="GO:0004857">
    <property type="term" value="F:enzyme inhibitor activity"/>
    <property type="evidence" value="ECO:0007669"/>
    <property type="project" value="InterPro"/>
</dbReference>
<keyword evidence="1" id="KW-0732">Signal</keyword>
<evidence type="ECO:0000313" key="5">
    <source>
        <dbReference type="EMBL" id="MBA4644236.1"/>
    </source>
</evidence>
<sequence length="183" mass="19290">MSTPFHSLSQPSPLDYGRLHPSSSDPPRRRSCLLIALLLIGSLLVVAAACGVIAAVKSSKRAHGAGQGRSPTPAMRKACGLTRYPDLCLASLLNFPGATAAGDPRQLAHISMNITLRHFGQALSASTEIGNWQMGTMARSAYEDCLELLEDSVDLLARSLVTVSPAVEEQSIGNGATQVNPVK</sequence>
<evidence type="ECO:0000256" key="3">
    <source>
        <dbReference type="SAM" id="Phobius"/>
    </source>
</evidence>
<dbReference type="EMBL" id="GISG01137465">
    <property type="protein sequence ID" value="MBA4644236.1"/>
    <property type="molecule type" value="Transcribed_RNA"/>
</dbReference>
<name>A0A7C8ZJ53_OPUST</name>
<keyword evidence="3" id="KW-1133">Transmembrane helix</keyword>
<dbReference type="InterPro" id="IPR051955">
    <property type="entry name" value="PME_Inhibitor"/>
</dbReference>
<evidence type="ECO:0000259" key="4">
    <source>
        <dbReference type="SMART" id="SM00856"/>
    </source>
</evidence>
<accession>A0A7C8ZJ53</accession>
<dbReference type="SMART" id="SM00856">
    <property type="entry name" value="PMEI"/>
    <property type="match status" value="1"/>
</dbReference>
<feature type="region of interest" description="Disordered" evidence="2">
    <location>
        <begin position="1"/>
        <end position="25"/>
    </location>
</feature>
<dbReference type="AlphaFoldDB" id="A0A7C8ZJ53"/>
<dbReference type="CDD" id="cd15798">
    <property type="entry name" value="PMEI-like_3"/>
    <property type="match status" value="1"/>
</dbReference>
<protein>
    <submittedName>
        <fullName evidence="5">Pectinesterase</fullName>
        <ecNumber evidence="5">3.1.1.11</ecNumber>
    </submittedName>
</protein>
<dbReference type="Pfam" id="PF04043">
    <property type="entry name" value="PMEI"/>
    <property type="match status" value="1"/>
</dbReference>
<reference evidence="5" key="1">
    <citation type="journal article" date="2013" name="J. Plant Res.">
        <title>Effect of fungi and light on seed germination of three Opuntia species from semiarid lands of central Mexico.</title>
        <authorList>
            <person name="Delgado-Sanchez P."/>
            <person name="Jimenez-Bremont J.F."/>
            <person name="Guerrero-Gonzalez Mde L."/>
            <person name="Flores J."/>
        </authorList>
    </citation>
    <scope>NUCLEOTIDE SEQUENCE</scope>
    <source>
        <tissue evidence="5">Cladode</tissue>
    </source>
</reference>
<evidence type="ECO:0000256" key="2">
    <source>
        <dbReference type="SAM" id="MobiDB-lite"/>
    </source>
</evidence>
<organism evidence="5">
    <name type="scientific">Opuntia streptacantha</name>
    <name type="common">Prickly pear cactus</name>
    <name type="synonym">Opuntia cardona</name>
    <dbReference type="NCBI Taxonomy" id="393608"/>
    <lineage>
        <taxon>Eukaryota</taxon>
        <taxon>Viridiplantae</taxon>
        <taxon>Streptophyta</taxon>
        <taxon>Embryophyta</taxon>
        <taxon>Tracheophyta</taxon>
        <taxon>Spermatophyta</taxon>
        <taxon>Magnoliopsida</taxon>
        <taxon>eudicotyledons</taxon>
        <taxon>Gunneridae</taxon>
        <taxon>Pentapetalae</taxon>
        <taxon>Caryophyllales</taxon>
        <taxon>Cactineae</taxon>
        <taxon>Cactaceae</taxon>
        <taxon>Opuntioideae</taxon>
        <taxon>Opuntia</taxon>
    </lineage>
</organism>
<feature type="compositionally biased region" description="Polar residues" evidence="2">
    <location>
        <begin position="1"/>
        <end position="12"/>
    </location>
</feature>
<dbReference type="EC" id="3.1.1.11" evidence="5"/>
<dbReference type="Gene3D" id="1.20.140.40">
    <property type="entry name" value="Invertase/pectin methylesterase inhibitor family protein"/>
    <property type="match status" value="1"/>
</dbReference>
<dbReference type="PANTHER" id="PTHR31080">
    <property type="entry name" value="PECTINESTERASE INHIBITOR-LIKE"/>
    <property type="match status" value="1"/>
</dbReference>
<dbReference type="GO" id="GO:0030599">
    <property type="term" value="F:pectinesterase activity"/>
    <property type="evidence" value="ECO:0007669"/>
    <property type="project" value="UniProtKB-EC"/>
</dbReference>
<dbReference type="NCBIfam" id="TIGR01614">
    <property type="entry name" value="PME_inhib"/>
    <property type="match status" value="1"/>
</dbReference>